<accession>A0AAV3PPE0</accession>
<dbReference type="Proteomes" id="UP001454036">
    <property type="component" value="Unassembled WGS sequence"/>
</dbReference>
<keyword evidence="2" id="KW-1185">Reference proteome</keyword>
<organism evidence="1 2">
    <name type="scientific">Lithospermum erythrorhizon</name>
    <name type="common">Purple gromwell</name>
    <name type="synonym">Lithospermum officinale var. erythrorhizon</name>
    <dbReference type="NCBI Taxonomy" id="34254"/>
    <lineage>
        <taxon>Eukaryota</taxon>
        <taxon>Viridiplantae</taxon>
        <taxon>Streptophyta</taxon>
        <taxon>Embryophyta</taxon>
        <taxon>Tracheophyta</taxon>
        <taxon>Spermatophyta</taxon>
        <taxon>Magnoliopsida</taxon>
        <taxon>eudicotyledons</taxon>
        <taxon>Gunneridae</taxon>
        <taxon>Pentapetalae</taxon>
        <taxon>asterids</taxon>
        <taxon>lamiids</taxon>
        <taxon>Boraginales</taxon>
        <taxon>Boraginaceae</taxon>
        <taxon>Boraginoideae</taxon>
        <taxon>Lithospermeae</taxon>
        <taxon>Lithospermum</taxon>
    </lineage>
</organism>
<proteinExistence type="predicted"/>
<evidence type="ECO:0000313" key="1">
    <source>
        <dbReference type="EMBL" id="GAA0152586.1"/>
    </source>
</evidence>
<gene>
    <name evidence="1" type="ORF">LIER_11028</name>
</gene>
<dbReference type="EMBL" id="BAABME010002010">
    <property type="protein sequence ID" value="GAA0152586.1"/>
    <property type="molecule type" value="Genomic_DNA"/>
</dbReference>
<dbReference type="AlphaFoldDB" id="A0AAV3PPE0"/>
<evidence type="ECO:0000313" key="2">
    <source>
        <dbReference type="Proteomes" id="UP001454036"/>
    </source>
</evidence>
<sequence>MRLAIAGGLTVSHVNPTIGVATGLICGRPHSSPDVCIQKQDLYRAPRVKRHCPLENMPWSRPCRAPGSCPRRSFIWARGSDIDCPPLGIFRAHSQPFSQRLQSPFESPVRKAQTRQFCVSAPPHLPGHPRRKDIHLRLESRHNIGGWFQGYRLRCRRVMSSLLSGYRLISPPHRGSIGHSILLLEYEAIFGYFGLEDLGHDRDLACSDPCRNLGEKLFQWNFGRRSRLADVPIFVTTRESATNFEVVF</sequence>
<comment type="caution">
    <text evidence="1">The sequence shown here is derived from an EMBL/GenBank/DDBJ whole genome shotgun (WGS) entry which is preliminary data.</text>
</comment>
<name>A0AAV3PPE0_LITER</name>
<reference evidence="1 2" key="1">
    <citation type="submission" date="2024-01" db="EMBL/GenBank/DDBJ databases">
        <title>The complete chloroplast genome sequence of Lithospermum erythrorhizon: insights into the phylogenetic relationship among Boraginaceae species and the maternal lineages of purple gromwells.</title>
        <authorList>
            <person name="Okada T."/>
            <person name="Watanabe K."/>
        </authorList>
    </citation>
    <scope>NUCLEOTIDE SEQUENCE [LARGE SCALE GENOMIC DNA]</scope>
</reference>
<protein>
    <submittedName>
        <fullName evidence="1">Uncharacterized protein</fullName>
    </submittedName>
</protein>